<comment type="caution">
    <text evidence="2">The sequence shown here is derived from an EMBL/GenBank/DDBJ whole genome shotgun (WGS) entry which is preliminary data.</text>
</comment>
<sequence length="156" mass="17372">MGGATAPVVSSAAPSCLSLACLFQVPSVRRQSGVGIFAEVSQLAPDLSRHPFARRVGTSSSSHRFPGTRTRRHEHEQERARACARAHEQHGLQLHFGRAGWLFDMTESRRLRCSSPPRSWWWLGCVRMLEDQPAAVRLARLSISFKVQSNRVRAVG</sequence>
<evidence type="ECO:0008006" key="4">
    <source>
        <dbReference type="Google" id="ProtNLM"/>
    </source>
</evidence>
<evidence type="ECO:0000313" key="2">
    <source>
        <dbReference type="EMBL" id="KAK8163909.1"/>
    </source>
</evidence>
<accession>A0ABR1XQH0</accession>
<evidence type="ECO:0000256" key="1">
    <source>
        <dbReference type="SAM" id="MobiDB-lite"/>
    </source>
</evidence>
<evidence type="ECO:0000313" key="3">
    <source>
        <dbReference type="Proteomes" id="UP001456524"/>
    </source>
</evidence>
<proteinExistence type="predicted"/>
<organism evidence="2 3">
    <name type="scientific">Phyllosticta citrichinensis</name>
    <dbReference type="NCBI Taxonomy" id="1130410"/>
    <lineage>
        <taxon>Eukaryota</taxon>
        <taxon>Fungi</taxon>
        <taxon>Dikarya</taxon>
        <taxon>Ascomycota</taxon>
        <taxon>Pezizomycotina</taxon>
        <taxon>Dothideomycetes</taxon>
        <taxon>Dothideomycetes incertae sedis</taxon>
        <taxon>Botryosphaeriales</taxon>
        <taxon>Phyllostictaceae</taxon>
        <taxon>Phyllosticta</taxon>
    </lineage>
</organism>
<feature type="region of interest" description="Disordered" evidence="1">
    <location>
        <begin position="54"/>
        <end position="76"/>
    </location>
</feature>
<protein>
    <recommendedName>
        <fullName evidence="4">Secreted protein</fullName>
    </recommendedName>
</protein>
<dbReference type="Proteomes" id="UP001456524">
    <property type="component" value="Unassembled WGS sequence"/>
</dbReference>
<reference evidence="2 3" key="1">
    <citation type="journal article" date="2022" name="G3 (Bethesda)">
        <title>Enemy or ally: a genomic approach to elucidate the lifestyle of Phyllosticta citrichinaensis.</title>
        <authorList>
            <person name="Buijs V.A."/>
            <person name="Groenewald J.Z."/>
            <person name="Haridas S."/>
            <person name="LaButti K.M."/>
            <person name="Lipzen A."/>
            <person name="Martin F.M."/>
            <person name="Barry K."/>
            <person name="Grigoriev I.V."/>
            <person name="Crous P.W."/>
            <person name="Seidl M.F."/>
        </authorList>
    </citation>
    <scope>NUCLEOTIDE SEQUENCE [LARGE SCALE GENOMIC DNA]</scope>
    <source>
        <strain evidence="2 3">CBS 129764</strain>
    </source>
</reference>
<dbReference type="EMBL" id="JBBWUH010000006">
    <property type="protein sequence ID" value="KAK8163909.1"/>
    <property type="molecule type" value="Genomic_DNA"/>
</dbReference>
<gene>
    <name evidence="2" type="ORF">IWX90DRAFT_243347</name>
</gene>
<name>A0ABR1XQH0_9PEZI</name>
<keyword evidence="3" id="KW-1185">Reference proteome</keyword>